<gene>
    <name evidence="6" type="ORF">E1295_46120</name>
</gene>
<dbReference type="InterPro" id="IPR025996">
    <property type="entry name" value="MT1864/Rv1816-like_C"/>
</dbReference>
<evidence type="ECO:0000256" key="2">
    <source>
        <dbReference type="ARBA" id="ARBA00023125"/>
    </source>
</evidence>
<name>A0A4R5E499_9ACTN</name>
<dbReference type="GO" id="GO:0003700">
    <property type="term" value="F:DNA-binding transcription factor activity"/>
    <property type="evidence" value="ECO:0007669"/>
    <property type="project" value="TreeGrafter"/>
</dbReference>
<keyword evidence="1" id="KW-0805">Transcription regulation</keyword>
<dbReference type="SUPFAM" id="SSF48498">
    <property type="entry name" value="Tetracyclin repressor-like, C-terminal domain"/>
    <property type="match status" value="1"/>
</dbReference>
<dbReference type="PANTHER" id="PTHR30055">
    <property type="entry name" value="HTH-TYPE TRANSCRIPTIONAL REGULATOR RUTR"/>
    <property type="match status" value="1"/>
</dbReference>
<reference evidence="6 7" key="1">
    <citation type="submission" date="2019-03" db="EMBL/GenBank/DDBJ databases">
        <title>Draft genome sequences of novel Actinobacteria.</title>
        <authorList>
            <person name="Sahin N."/>
            <person name="Ay H."/>
            <person name="Saygin H."/>
        </authorList>
    </citation>
    <scope>NUCLEOTIDE SEQUENCE [LARGE SCALE GENOMIC DNA]</scope>
    <source>
        <strain evidence="6 7">6K102</strain>
    </source>
</reference>
<organism evidence="6 7">
    <name type="scientific">Nonomuraea mesophila</name>
    <dbReference type="NCBI Taxonomy" id="2530382"/>
    <lineage>
        <taxon>Bacteria</taxon>
        <taxon>Bacillati</taxon>
        <taxon>Actinomycetota</taxon>
        <taxon>Actinomycetes</taxon>
        <taxon>Streptosporangiales</taxon>
        <taxon>Streptosporangiaceae</taxon>
        <taxon>Nonomuraea</taxon>
    </lineage>
</organism>
<dbReference type="Gene3D" id="1.10.357.10">
    <property type="entry name" value="Tetracycline Repressor, domain 2"/>
    <property type="match status" value="1"/>
</dbReference>
<evidence type="ECO:0000256" key="3">
    <source>
        <dbReference type="ARBA" id="ARBA00023163"/>
    </source>
</evidence>
<dbReference type="PANTHER" id="PTHR30055:SF234">
    <property type="entry name" value="HTH-TYPE TRANSCRIPTIONAL REGULATOR BETI"/>
    <property type="match status" value="1"/>
</dbReference>
<dbReference type="GO" id="GO:0000976">
    <property type="term" value="F:transcription cis-regulatory region binding"/>
    <property type="evidence" value="ECO:0007669"/>
    <property type="project" value="TreeGrafter"/>
</dbReference>
<feature type="DNA-binding region" description="H-T-H motif" evidence="4">
    <location>
        <begin position="40"/>
        <end position="59"/>
    </location>
</feature>
<evidence type="ECO:0000313" key="6">
    <source>
        <dbReference type="EMBL" id="TDE22829.1"/>
    </source>
</evidence>
<dbReference type="Proteomes" id="UP000295136">
    <property type="component" value="Unassembled WGS sequence"/>
</dbReference>
<evidence type="ECO:0000256" key="1">
    <source>
        <dbReference type="ARBA" id="ARBA00023015"/>
    </source>
</evidence>
<dbReference type="PRINTS" id="PR00455">
    <property type="entry name" value="HTHTETR"/>
</dbReference>
<feature type="domain" description="HTH tetR-type" evidence="5">
    <location>
        <begin position="17"/>
        <end position="77"/>
    </location>
</feature>
<evidence type="ECO:0000259" key="5">
    <source>
        <dbReference type="PROSITE" id="PS50977"/>
    </source>
</evidence>
<protein>
    <submittedName>
        <fullName evidence="6">TetR/AcrR family transcriptional regulator</fullName>
    </submittedName>
</protein>
<accession>A0A4R5E499</accession>
<dbReference type="SUPFAM" id="SSF46689">
    <property type="entry name" value="Homeodomain-like"/>
    <property type="match status" value="1"/>
</dbReference>
<dbReference type="RefSeq" id="WP_132641439.1">
    <property type="nucleotide sequence ID" value="NZ_SMLD01000277.1"/>
</dbReference>
<dbReference type="PROSITE" id="PS50977">
    <property type="entry name" value="HTH_TETR_2"/>
    <property type="match status" value="1"/>
</dbReference>
<dbReference type="InterPro" id="IPR036271">
    <property type="entry name" value="Tet_transcr_reg_TetR-rel_C_sf"/>
</dbReference>
<dbReference type="InterPro" id="IPR001647">
    <property type="entry name" value="HTH_TetR"/>
</dbReference>
<evidence type="ECO:0000313" key="7">
    <source>
        <dbReference type="Proteomes" id="UP000295136"/>
    </source>
</evidence>
<keyword evidence="7" id="KW-1185">Reference proteome</keyword>
<keyword evidence="3" id="KW-0804">Transcription</keyword>
<sequence>MPRQVSRTTKRDRYHHGDLRAALIETAMELVAERGVQAFSMAEASRQLGVALSAPYRHFTDRDELLLAVGVRAGTLLVEAVTAERGGSAPQDRLVAVARGYVRFAAKHRALFETLFGMWSTAGEPELEQASRPVKEAFQAGAMALSADDPVAAEALGLAVAATAHGHAELLHLGMFGTGEQGVELAVQRAAAATLALIEGRASLTS</sequence>
<dbReference type="AlphaFoldDB" id="A0A4R5E499"/>
<dbReference type="InterPro" id="IPR009057">
    <property type="entry name" value="Homeodomain-like_sf"/>
</dbReference>
<dbReference type="EMBL" id="SMLD01000277">
    <property type="protein sequence ID" value="TDE22829.1"/>
    <property type="molecule type" value="Genomic_DNA"/>
</dbReference>
<keyword evidence="2 4" id="KW-0238">DNA-binding</keyword>
<evidence type="ECO:0000256" key="4">
    <source>
        <dbReference type="PROSITE-ProRule" id="PRU00335"/>
    </source>
</evidence>
<proteinExistence type="predicted"/>
<dbReference type="Pfam" id="PF00440">
    <property type="entry name" value="TetR_N"/>
    <property type="match status" value="1"/>
</dbReference>
<dbReference type="Pfam" id="PF13305">
    <property type="entry name" value="TetR_C_33"/>
    <property type="match status" value="1"/>
</dbReference>
<comment type="caution">
    <text evidence="6">The sequence shown here is derived from an EMBL/GenBank/DDBJ whole genome shotgun (WGS) entry which is preliminary data.</text>
</comment>
<dbReference type="InterPro" id="IPR050109">
    <property type="entry name" value="HTH-type_TetR-like_transc_reg"/>
</dbReference>